<name>A0A0N0VI56_LEPPY</name>
<evidence type="ECO:0000256" key="2">
    <source>
        <dbReference type="SAM" id="Coils"/>
    </source>
</evidence>
<feature type="compositionally biased region" description="Acidic residues" evidence="3">
    <location>
        <begin position="2375"/>
        <end position="2391"/>
    </location>
</feature>
<feature type="compositionally biased region" description="Polar residues" evidence="3">
    <location>
        <begin position="1977"/>
        <end position="1986"/>
    </location>
</feature>
<proteinExistence type="predicted"/>
<feature type="compositionally biased region" description="Polar residues" evidence="3">
    <location>
        <begin position="1872"/>
        <end position="1883"/>
    </location>
</feature>
<dbReference type="Proteomes" id="UP000037923">
    <property type="component" value="Unassembled WGS sequence"/>
</dbReference>
<feature type="region of interest" description="Disordered" evidence="3">
    <location>
        <begin position="1653"/>
        <end position="1883"/>
    </location>
</feature>
<feature type="compositionally biased region" description="Polar residues" evidence="3">
    <location>
        <begin position="1954"/>
        <end position="1967"/>
    </location>
</feature>
<feature type="compositionally biased region" description="Low complexity" evidence="3">
    <location>
        <begin position="2159"/>
        <end position="2173"/>
    </location>
</feature>
<feature type="region of interest" description="Disordered" evidence="3">
    <location>
        <begin position="2113"/>
        <end position="2132"/>
    </location>
</feature>
<dbReference type="PANTHER" id="PTHR13561">
    <property type="entry name" value="DNA REPLICATION REGULATOR DPB11-RELATED"/>
    <property type="match status" value="1"/>
</dbReference>
<feature type="region of interest" description="Disordered" evidence="3">
    <location>
        <begin position="775"/>
        <end position="794"/>
    </location>
</feature>
<evidence type="ECO:0000256" key="3">
    <source>
        <dbReference type="SAM" id="MobiDB-lite"/>
    </source>
</evidence>
<feature type="region of interest" description="Disordered" evidence="3">
    <location>
        <begin position="376"/>
        <end position="428"/>
    </location>
</feature>
<feature type="compositionally biased region" description="Polar residues" evidence="3">
    <location>
        <begin position="1204"/>
        <end position="1216"/>
    </location>
</feature>
<feature type="compositionally biased region" description="Polar residues" evidence="3">
    <location>
        <begin position="2942"/>
        <end position="2951"/>
    </location>
</feature>
<feature type="compositionally biased region" description="Basic and acidic residues" evidence="3">
    <location>
        <begin position="2392"/>
        <end position="2401"/>
    </location>
</feature>
<feature type="compositionally biased region" description="Low complexity" evidence="3">
    <location>
        <begin position="1857"/>
        <end position="1866"/>
    </location>
</feature>
<feature type="compositionally biased region" description="Polar residues" evidence="3">
    <location>
        <begin position="1679"/>
        <end position="1689"/>
    </location>
</feature>
<feature type="region of interest" description="Disordered" evidence="3">
    <location>
        <begin position="851"/>
        <end position="886"/>
    </location>
</feature>
<evidence type="ECO:0000313" key="5">
    <source>
        <dbReference type="EMBL" id="KPA86874.1"/>
    </source>
</evidence>
<dbReference type="GeneID" id="26901216"/>
<protein>
    <recommendedName>
        <fullName evidence="4">BRCT domain-containing protein</fullName>
    </recommendedName>
</protein>
<comment type="caution">
    <text evidence="5">The sequence shown here is derived from an EMBL/GenBank/DDBJ whole genome shotgun (WGS) entry which is preliminary data.</text>
</comment>
<feature type="compositionally biased region" description="Low complexity" evidence="3">
    <location>
        <begin position="411"/>
        <end position="428"/>
    </location>
</feature>
<feature type="compositionally biased region" description="Low complexity" evidence="3">
    <location>
        <begin position="1009"/>
        <end position="1026"/>
    </location>
</feature>
<feature type="compositionally biased region" description="Low complexity" evidence="3">
    <location>
        <begin position="300"/>
        <end position="311"/>
    </location>
</feature>
<keyword evidence="2" id="KW-0175">Coiled coil</keyword>
<feature type="compositionally biased region" description="Polar residues" evidence="3">
    <location>
        <begin position="1046"/>
        <end position="1062"/>
    </location>
</feature>
<sequence>MDPRNLPRPPLTVPRNSLSTSANRVLTSSCCVAFTGFREDDEWHDAHENDGVGLHANPDVGAGRSELDVYDRLAQEAGVVTQPTFMSTTSVLVARRGFTKKRLLAAHRRVPVVLPSWVEDGCPLASWAPPESPSSPADPNTAHSITPVDASYAVPWLHGYVFSTTGLSTQEKTAIEEVCVERHGAVMEAALTYRCDALLVSAECIRELQELLRRDALSSDTDRAKQQLRQGRLRARAESEAAARNYQNSEANPGSVRGDGSWLTDKMRFALEFDIPVVDYVKLFSLLRLDRLPSPTVGLTSSPASATTSRTSPKEAKKSKRETAVAAGSASAAVAWLREAEEEALNGNDFDAVVGICRVPAPVGGAAQWRRLLEATAPPLSESSDERGRGDGDGDAACGEDAPVCADVHDSPSSNSSDASSSASTVSDPDAWEDFMQHVLVPGWNGGDATNPPQPQQRIEAYPVGGPTHNSAPQPADLALNTDDVDVHLASVEPAALYASAADYYSETGVRSDVTQLIGVDACLNDANASWETKTGSDTTITATLGASQVDPSPRLTTNALLQRDAPPRSSDAHATSTADELSNDDPLGGDFGACVAAYYEARRREQPSSHRMPVSAAPWRVPSPPSPSTAGADAENVSDTLPMTTEVLVESCVSADPRQTPSVASAPPPAEQPASSNALARFTLPLFVMHPPYLTVSLLGCTAAEVRQARVWCGICRFLRSPVPTVETDVVVLGGNVLLRKKYVVPSTHTTRGGTRNGGGVRAAAAAAMLNAAKMTSHGGAKRRQRGQRGTNGEDEDAVCIRYWELDMMLARALVDTCGIALSRMAPLRWLEDAAAASQKAAAAAAAAGPTHGMSSADETANTADDDTVSLTNRDRAEMETTTTPQETLADLVEERLEAVRREQEEQQQRLLAAESAEAEVDADSDSAFHPFPALLPEQLPSLASPRYYIRLRRPISTSMAATAEGGVDAKPVKPSLTRTKHHTITVEADSANTNVEAQQNLFLQKQQQQSGLVASPSSTGSSFSPVRATLSKTKTDTVASFDTTHMSFSGTDSKHNSSSPLLMGSNAELVGSASPPASPASSANAPISEHSYDDDLANAGRRFRHLIELFVVNGDAAIGEATRSGSAAGQGGGNCDAACSRRRHALQSCCFCCVDGEYARVDWAVLRGLVRYGGGRVEKKTAEEWEKLLTKPKDRKQAPLPAQSSLSHAGSSRDGNPDDAVDQRRLAARVRRSVELDKQQRKLTRLLLRMEINNTDSKGNTELSSSHAGSPNVVLEDARDTASTNARHSVATDTVVQLKRKLVNAARACQQSPTFCLLPHSFQRAPATLATERGAAATRAPLGSRLHALRGLASVTQDHILACLAVGHCLDPRSCFLFYTSIPSAPDVRLFHARTPQPSPQQFSTPNGAAKGLCSAAAESLPPPPSPPPSKPLLSTWTREKRYCKPESVGVCVTFLWRLPSSDTPWVSAVDTSEATRPRPPPAVQLDSSASAHDAEGYSFVPSAQLVPLIRVLLLGFRNAVEAMGGHVADAFSSASATHVVVVDVASILSSSLEDMYTAAVTGPRDTPASTPSLPTAASEQEGGEGADTSHCYWPADAVPAMVRSAARQEVSLVRLDWLASCVKWGSFIDEAAFTPPSDLQACVVACQQQVHKPKQQQRPHASQLPSRKRIKHATDQQKPLLTSQSIRDGSAARAAVARKRIRTSSPAPSSASLRTETATASDAGQVTAAAPHTPPRPWPAAKKHMDEGQPRPSLSFLSAPPTDLHDGNNRSRAVGEGDTDSGVHTPVMRRLPPSPSASNSNSIVEPCTPPPRPPVPMNRLSKKHPYVLHIDSKQSSPVPPSARSGSHSLPPPSAVSRRSVSGSTHRQRASPSASQHNTYSLAEQQDAEAYVTHLGTMFNFCSPGSTPLPSSSSARRGRQLSMSAVQQADYTPLPESFRDHVLHQMLDHPASSPQNNTQQESTSAEAPLEVLTPPLTTQMSGVLSTPRRRTLRAVAAAAAAASSTVPRGSLGSPDRRRHRADGLSSSDSAACPFNESQTTDDQYQSHRIEGIVAAAVPALPSSNVKSKKGSTPVDNTRVVPMLLGGGGSTLLSRGGTELNGHALPDCASNSDNVSCEKAASPGPMSHEGASTAVTVSLRNAGNTNQTEEEDRGVWVARTPSSPLSSSVAAAAEEEQPLASSDSTQRQDVLCRFTGEAPPSEDETTVPLPCTVEAAAPLTEVQQTAPCFSFLDDVVPDSQSCGREAGDGRDGVLVPVSFITATDGAYAAYADALTAEGQRTTEEAKQSKVRHSLELVDGAPPMVLAAESEEDGHDRAELEGRDTAAFLHVERGASLHADELGSRGGRPRLGTCSVPRQLSPSPAPPVVRQTEDAVVDVDDDSNEEEEEHDLNDKAVDRMRSNRAPPHASSTVSPMPTASPWPTHRPLSLSRRTSRSPAPPAQPVSAHDVDEQQKKNKLAAAAPSPKQRQHKQSASGGHSCCLRVYVLHDVPLREARVRRCHEAVQQFTQGSNSPATPTIPRPDHNALPLQHRSRTKEDVHCDHQTPSADYDDVPPVCFVARCEDADVCVTHEVTLRESVLVAIALGCWVVQPGFLECVAAVLEGSSRSRSIRSRQRDDGSASTDLRKLHLLPHPHARAAAPHAAPAATVMCYSRLCEMCATYEWTSATAAATSPALSSPMYRCLVLQCRRRRQAAQARLLCRREHSGGTVAAAAAAARLAGGAGGLANMFEDTSFLFFCAASSEFEGTAEAQASAAKGGSERLGALCRLLRAGGGTVLSVVQVGVSQNVTQCGQLPPTSASSSSASGLLRCCCTSSRLCRAMRTRTDAAMRVEVAAADLYHDLLLTLCDAVYRQGSRDSEAAVALSCPPHTKSPPPYHEGGSSHCVQQHRREESEDESLIVLLDASLLHTTGAGKIGEEQCCVVLTQQDGALAAAEGRLAKSQQPQQSRSAEADAREGSSHNGQSEESSLRKNTTAPATPIVSCSFEAWLASWLACSNNSGAATEEGSYYSSAAQHAMRSHLSACCSLVYHLHKINSTSKPATALSYEEEEEGKELPTTSSLSAVAEARWSYTTHDISFDVPTLEEVLRAYHRDGEGGSTCSSRVAAVARVWQGKASSARRVQFRCASWVGACVAAGGSSVMAAAAAAVTATADATPRDSFHAQDGDAWMRECDALTLLAVLPYL</sequence>
<evidence type="ECO:0000259" key="4">
    <source>
        <dbReference type="PROSITE" id="PS50172"/>
    </source>
</evidence>
<feature type="coiled-coil region" evidence="2">
    <location>
        <begin position="890"/>
        <end position="918"/>
    </location>
</feature>
<feature type="region of interest" description="Disordered" evidence="3">
    <location>
        <begin position="1009"/>
        <end position="1030"/>
    </location>
</feature>
<feature type="region of interest" description="Disordered" evidence="3">
    <location>
        <begin position="2144"/>
        <end position="2188"/>
    </location>
</feature>
<dbReference type="OMA" id="IRYWEMD"/>
<dbReference type="SUPFAM" id="SSF52113">
    <property type="entry name" value="BRCT domain"/>
    <property type="match status" value="1"/>
</dbReference>
<feature type="region of interest" description="Disordered" evidence="3">
    <location>
        <begin position="2339"/>
        <end position="2476"/>
    </location>
</feature>
<dbReference type="CDD" id="cd00027">
    <property type="entry name" value="BRCT"/>
    <property type="match status" value="1"/>
</dbReference>
<dbReference type="GO" id="GO:0033314">
    <property type="term" value="P:mitotic DNA replication checkpoint signaling"/>
    <property type="evidence" value="ECO:0007669"/>
    <property type="project" value="TreeGrafter"/>
</dbReference>
<feature type="compositionally biased region" description="Pro residues" evidence="3">
    <location>
        <begin position="1423"/>
        <end position="1433"/>
    </location>
</feature>
<feature type="region of interest" description="Disordered" evidence="3">
    <location>
        <begin position="1950"/>
        <end position="2045"/>
    </location>
</feature>
<feature type="region of interest" description="Disordered" evidence="3">
    <location>
        <begin position="2866"/>
        <end position="2891"/>
    </location>
</feature>
<feature type="compositionally biased region" description="Pro residues" evidence="3">
    <location>
        <begin position="1810"/>
        <end position="1819"/>
    </location>
</feature>
<dbReference type="EMBL" id="LGTL01000001">
    <property type="protein sequence ID" value="KPA86874.1"/>
    <property type="molecule type" value="Genomic_DNA"/>
</dbReference>
<dbReference type="OrthoDB" id="251770at2759"/>
<dbReference type="VEuPathDB" id="TriTrypDB:LpyrH10_01_9190"/>
<feature type="region of interest" description="Disordered" evidence="3">
    <location>
        <begin position="656"/>
        <end position="675"/>
    </location>
</feature>
<feature type="region of interest" description="Disordered" evidence="3">
    <location>
        <begin position="605"/>
        <end position="637"/>
    </location>
</feature>
<dbReference type="PANTHER" id="PTHR13561:SF20">
    <property type="entry name" value="DNA TOPOISOMERASE 2-BINDING PROTEIN 1"/>
    <property type="match status" value="1"/>
</dbReference>
<organism evidence="5 6">
    <name type="scientific">Leptomonas pyrrhocoris</name>
    <name type="common">Firebug parasite</name>
    <dbReference type="NCBI Taxonomy" id="157538"/>
    <lineage>
        <taxon>Eukaryota</taxon>
        <taxon>Discoba</taxon>
        <taxon>Euglenozoa</taxon>
        <taxon>Kinetoplastea</taxon>
        <taxon>Metakinetoplastina</taxon>
        <taxon>Trypanosomatida</taxon>
        <taxon>Trypanosomatidae</taxon>
        <taxon>Leishmaniinae</taxon>
        <taxon>Leptomonas</taxon>
    </lineage>
</organism>
<feature type="region of interest" description="Disordered" evidence="3">
    <location>
        <begin position="2937"/>
        <end position="2975"/>
    </location>
</feature>
<feature type="compositionally biased region" description="Polar residues" evidence="3">
    <location>
        <begin position="2026"/>
        <end position="2045"/>
    </location>
</feature>
<feature type="compositionally biased region" description="Polar residues" evidence="3">
    <location>
        <begin position="1570"/>
        <end position="1581"/>
    </location>
</feature>
<gene>
    <name evidence="5" type="ORF">ABB37_00919</name>
</gene>
<feature type="region of interest" description="Disordered" evidence="3">
    <location>
        <begin position="561"/>
        <end position="587"/>
    </location>
</feature>
<evidence type="ECO:0000256" key="1">
    <source>
        <dbReference type="ARBA" id="ARBA00022737"/>
    </source>
</evidence>
<feature type="region of interest" description="Disordered" evidence="3">
    <location>
        <begin position="1046"/>
        <end position="1089"/>
    </location>
</feature>
<feature type="region of interest" description="Disordered" evidence="3">
    <location>
        <begin position="1191"/>
        <end position="1222"/>
    </location>
</feature>
<keyword evidence="1" id="KW-0677">Repeat</keyword>
<dbReference type="GO" id="GO:0007095">
    <property type="term" value="P:mitotic G2 DNA damage checkpoint signaling"/>
    <property type="evidence" value="ECO:0007669"/>
    <property type="project" value="TreeGrafter"/>
</dbReference>
<accession>A0A0N0VI56</accession>
<feature type="compositionally biased region" description="Polar residues" evidence="3">
    <location>
        <begin position="1706"/>
        <end position="1727"/>
    </location>
</feature>
<keyword evidence="6" id="KW-1185">Reference proteome</keyword>
<feature type="region of interest" description="Disordered" evidence="3">
    <location>
        <begin position="1908"/>
        <end position="1931"/>
    </location>
</feature>
<evidence type="ECO:0000313" key="6">
    <source>
        <dbReference type="Proteomes" id="UP000037923"/>
    </source>
</evidence>
<feature type="compositionally biased region" description="Basic and acidic residues" evidence="3">
    <location>
        <begin position="1766"/>
        <end position="1778"/>
    </location>
</feature>
<feature type="region of interest" description="Disordered" evidence="3">
    <location>
        <begin position="1398"/>
        <end position="1434"/>
    </location>
</feature>
<dbReference type="RefSeq" id="XP_015665313.1">
    <property type="nucleotide sequence ID" value="XM_015797305.1"/>
</dbReference>
<feature type="compositionally biased region" description="Polar residues" evidence="3">
    <location>
        <begin position="2961"/>
        <end position="2975"/>
    </location>
</feature>
<feature type="region of interest" description="Disordered" evidence="3">
    <location>
        <begin position="2507"/>
        <end position="2528"/>
    </location>
</feature>
<feature type="compositionally biased region" description="Low complexity" evidence="3">
    <location>
        <begin position="1074"/>
        <end position="1088"/>
    </location>
</feature>
<reference evidence="5 6" key="1">
    <citation type="submission" date="2015-07" db="EMBL/GenBank/DDBJ databases">
        <title>High-quality genome of monoxenous trypanosomatid Leptomonas pyrrhocoris.</title>
        <authorList>
            <person name="Flegontov P."/>
            <person name="Butenko A."/>
            <person name="Firsov S."/>
            <person name="Vlcek C."/>
            <person name="Logacheva M.D."/>
            <person name="Field M."/>
            <person name="Filatov D."/>
            <person name="Flegontova O."/>
            <person name="Gerasimov E."/>
            <person name="Jackson A.P."/>
            <person name="Kelly S."/>
            <person name="Opperdoes F."/>
            <person name="O'Reilly A."/>
            <person name="Votypka J."/>
            <person name="Yurchenko V."/>
            <person name="Lukes J."/>
        </authorList>
    </citation>
    <scope>NUCLEOTIDE SEQUENCE [LARGE SCALE GENOMIC DNA]</scope>
    <source>
        <strain evidence="5">H10</strain>
    </source>
</reference>
<feature type="region of interest" description="Disordered" evidence="3">
    <location>
        <begin position="1564"/>
        <end position="1591"/>
    </location>
</feature>
<dbReference type="InterPro" id="IPR001357">
    <property type="entry name" value="BRCT_dom"/>
</dbReference>
<feature type="compositionally biased region" description="Polar residues" evidence="3">
    <location>
        <begin position="2507"/>
        <end position="2517"/>
    </location>
</feature>
<feature type="region of interest" description="Disordered" evidence="3">
    <location>
        <begin position="297"/>
        <end position="324"/>
    </location>
</feature>
<dbReference type="Gene3D" id="3.40.50.10190">
    <property type="entry name" value="BRCT domain"/>
    <property type="match status" value="1"/>
</dbReference>
<dbReference type="InterPro" id="IPR036420">
    <property type="entry name" value="BRCT_dom_sf"/>
</dbReference>
<feature type="compositionally biased region" description="Low complexity" evidence="3">
    <location>
        <begin position="1995"/>
        <end position="2010"/>
    </location>
</feature>
<dbReference type="PROSITE" id="PS50172">
    <property type="entry name" value="BRCT"/>
    <property type="match status" value="1"/>
</dbReference>
<dbReference type="GO" id="GO:0006270">
    <property type="term" value="P:DNA replication initiation"/>
    <property type="evidence" value="ECO:0007669"/>
    <property type="project" value="TreeGrafter"/>
</dbReference>
<feature type="domain" description="BRCT" evidence="4">
    <location>
        <begin position="1519"/>
        <end position="1638"/>
    </location>
</feature>